<evidence type="ECO:0000313" key="10">
    <source>
        <dbReference type="EMBL" id="OOL80577.1"/>
    </source>
</evidence>
<feature type="domain" description="DhaL" evidence="9">
    <location>
        <begin position="4"/>
        <end position="188"/>
    </location>
</feature>
<name>A0A1S8KLE9_9LACT</name>
<accession>A0A1S8KLE9</accession>
<sequence>MNTETIIKALELFSEKIIDNKEYLSELDTPIGDGDHGGNMVRGVKALQESLAEDEFDSAADVFKTAAKALMGKVGGASGPLYGSAFLQISKALADGADLLEALEAGRDGITKRGKSSVGDKTMVDVWTPALELLADGDVSTDDLAQLAEDTKELKAKKGRASYLGDRSVGHIDPGAMSSVYFFQALVEAEAVK</sequence>
<dbReference type="PANTHER" id="PTHR28629">
    <property type="entry name" value="TRIOKINASE/FMN CYCLASE"/>
    <property type="match status" value="1"/>
</dbReference>
<gene>
    <name evidence="10" type="ORF">BWX42_01160</name>
</gene>
<dbReference type="InterPro" id="IPR012737">
    <property type="entry name" value="DhaK_L_YcgS"/>
</dbReference>
<dbReference type="GO" id="GO:0005829">
    <property type="term" value="C:cytosol"/>
    <property type="evidence" value="ECO:0007669"/>
    <property type="project" value="TreeGrafter"/>
</dbReference>
<evidence type="ECO:0000256" key="6">
    <source>
        <dbReference type="ARBA" id="ARBA00022798"/>
    </source>
</evidence>
<dbReference type="InterPro" id="IPR036117">
    <property type="entry name" value="DhaL_dom_sf"/>
</dbReference>
<dbReference type="EMBL" id="MUYF01000003">
    <property type="protein sequence ID" value="OOL80577.1"/>
    <property type="molecule type" value="Genomic_DNA"/>
</dbReference>
<organism evidence="10 11">
    <name type="scientific">Dolosigranulum pigrum</name>
    <dbReference type="NCBI Taxonomy" id="29394"/>
    <lineage>
        <taxon>Bacteria</taxon>
        <taxon>Bacillati</taxon>
        <taxon>Bacillota</taxon>
        <taxon>Bacilli</taxon>
        <taxon>Lactobacillales</taxon>
        <taxon>Carnobacteriaceae</taxon>
        <taxon>Dolosigranulum</taxon>
    </lineage>
</organism>
<comment type="catalytic activity">
    <reaction evidence="1">
        <text>dihydroxyacetone + phosphoenolpyruvate = dihydroxyacetone phosphate + pyruvate</text>
        <dbReference type="Rhea" id="RHEA:18381"/>
        <dbReference type="ChEBI" id="CHEBI:15361"/>
        <dbReference type="ChEBI" id="CHEBI:16016"/>
        <dbReference type="ChEBI" id="CHEBI:57642"/>
        <dbReference type="ChEBI" id="CHEBI:58702"/>
        <dbReference type="EC" id="2.7.1.121"/>
    </reaction>
</comment>
<dbReference type="AlphaFoldDB" id="A0A1S8KLE9"/>
<dbReference type="Proteomes" id="UP000190409">
    <property type="component" value="Unassembled WGS sequence"/>
</dbReference>
<reference evidence="10 11" key="1">
    <citation type="submission" date="2017-01" db="EMBL/GenBank/DDBJ databases">
        <title>Complete Genome Sequence of Dolosigranulum pigrum isolated from a Patient with interstitial lung disease.</title>
        <authorList>
            <person name="Mukhopadhyay R."/>
            <person name="Joaquin J."/>
            <person name="Hogue R."/>
            <person name="Fitzgerald S."/>
            <person name="Jospin G."/>
            <person name="Eisen J.A."/>
            <person name="Chaturvedi V."/>
        </authorList>
    </citation>
    <scope>NUCLEOTIDE SEQUENCE [LARGE SCALE GENOMIC DNA]</scope>
    <source>
        <strain evidence="10 11">15S00348</strain>
    </source>
</reference>
<keyword evidence="5 10" id="KW-0418">Kinase</keyword>
<comment type="function">
    <text evidence="8">ADP-binding subunit of the dihydroxyacetone kinase, which is responsible for the phosphoenolpyruvate (PEP)-dependent phosphorylation of dihydroxyacetone. DhaL-ADP is converted to DhaL-ATP via a phosphoryl group transfer from DhaM and transmits it to dihydroxyacetone binds to DhaK.</text>
</comment>
<dbReference type="GO" id="GO:0004371">
    <property type="term" value="F:glycerone kinase activity"/>
    <property type="evidence" value="ECO:0007669"/>
    <property type="project" value="InterPro"/>
</dbReference>
<comment type="subunit">
    <text evidence="7">Homodimer. The dihydroxyacetone kinase complex is composed of a homodimer of DhaM, a homodimer of DhaK and the subunit DhaL.</text>
</comment>
<dbReference type="Gene3D" id="1.25.40.340">
    <property type="match status" value="1"/>
</dbReference>
<dbReference type="Pfam" id="PF02734">
    <property type="entry name" value="Dak2"/>
    <property type="match status" value="1"/>
</dbReference>
<dbReference type="NCBIfam" id="TIGR02365">
    <property type="entry name" value="dha_L_ycgS"/>
    <property type="match status" value="1"/>
</dbReference>
<dbReference type="InterPro" id="IPR050861">
    <property type="entry name" value="Dihydroxyacetone_Kinase"/>
</dbReference>
<keyword evidence="4" id="KW-0808">Transferase</keyword>
<keyword evidence="6" id="KW-0319">Glycerol metabolism</keyword>
<comment type="caution">
    <text evidence="10">The sequence shown here is derived from an EMBL/GenBank/DDBJ whole genome shotgun (WGS) entry which is preliminary data.</text>
</comment>
<protein>
    <recommendedName>
        <fullName evidence="3">phosphoenolpyruvate--glycerone phosphotransferase</fullName>
        <ecNumber evidence="3">2.7.1.121</ecNumber>
    </recommendedName>
</protein>
<evidence type="ECO:0000256" key="4">
    <source>
        <dbReference type="ARBA" id="ARBA00022679"/>
    </source>
</evidence>
<dbReference type="FunFam" id="1.25.40.340:FF:000002">
    <property type="entry name" value="Dihydroxyacetone kinase, L subunit"/>
    <property type="match status" value="1"/>
</dbReference>
<dbReference type="SMART" id="SM01120">
    <property type="entry name" value="Dak2"/>
    <property type="match status" value="1"/>
</dbReference>
<evidence type="ECO:0000256" key="7">
    <source>
        <dbReference type="ARBA" id="ARBA00046577"/>
    </source>
</evidence>
<dbReference type="GO" id="GO:0047324">
    <property type="term" value="F:phosphoenolpyruvate-glycerone phosphotransferase activity"/>
    <property type="evidence" value="ECO:0007669"/>
    <property type="project" value="UniProtKB-EC"/>
</dbReference>
<dbReference type="SUPFAM" id="SSF101473">
    <property type="entry name" value="DhaL-like"/>
    <property type="match status" value="1"/>
</dbReference>
<evidence type="ECO:0000313" key="11">
    <source>
        <dbReference type="Proteomes" id="UP000190409"/>
    </source>
</evidence>
<evidence type="ECO:0000256" key="2">
    <source>
        <dbReference type="ARBA" id="ARBA00004745"/>
    </source>
</evidence>
<dbReference type="PANTHER" id="PTHR28629:SF4">
    <property type="entry name" value="TRIOKINASE_FMN CYCLASE"/>
    <property type="match status" value="1"/>
</dbReference>
<dbReference type="PROSITE" id="PS51480">
    <property type="entry name" value="DHAL"/>
    <property type="match status" value="1"/>
</dbReference>
<dbReference type="InterPro" id="IPR004007">
    <property type="entry name" value="DhaL_dom"/>
</dbReference>
<comment type="pathway">
    <text evidence="2">Polyol metabolism; glycerol degradation.</text>
</comment>
<evidence type="ECO:0000259" key="9">
    <source>
        <dbReference type="PROSITE" id="PS51480"/>
    </source>
</evidence>
<dbReference type="GO" id="GO:0019563">
    <property type="term" value="P:glycerol catabolic process"/>
    <property type="evidence" value="ECO:0007669"/>
    <property type="project" value="TreeGrafter"/>
</dbReference>
<evidence type="ECO:0000256" key="5">
    <source>
        <dbReference type="ARBA" id="ARBA00022777"/>
    </source>
</evidence>
<dbReference type="RefSeq" id="WP_077862144.1">
    <property type="nucleotide sequence ID" value="NZ_CP040414.1"/>
</dbReference>
<evidence type="ECO:0000256" key="1">
    <source>
        <dbReference type="ARBA" id="ARBA00001113"/>
    </source>
</evidence>
<evidence type="ECO:0000256" key="8">
    <source>
        <dbReference type="ARBA" id="ARBA00055771"/>
    </source>
</evidence>
<proteinExistence type="predicted"/>
<dbReference type="EC" id="2.7.1.121" evidence="3"/>
<evidence type="ECO:0000256" key="3">
    <source>
        <dbReference type="ARBA" id="ARBA00012095"/>
    </source>
</evidence>